<name>A0ACC2XJ62_9TREE</name>
<gene>
    <name evidence="1" type="ORF">QFC22_001622</name>
</gene>
<evidence type="ECO:0000313" key="2">
    <source>
        <dbReference type="Proteomes" id="UP001243375"/>
    </source>
</evidence>
<dbReference type="EMBL" id="JASBWU010000003">
    <property type="protein sequence ID" value="KAJ9123420.1"/>
    <property type="molecule type" value="Genomic_DNA"/>
</dbReference>
<accession>A0ACC2XJ62</accession>
<reference evidence="1" key="1">
    <citation type="submission" date="2023-04" db="EMBL/GenBank/DDBJ databases">
        <title>Draft Genome sequencing of Naganishia species isolated from polar environments using Oxford Nanopore Technology.</title>
        <authorList>
            <person name="Leo P."/>
            <person name="Venkateswaran K."/>
        </authorList>
    </citation>
    <scope>NUCLEOTIDE SEQUENCE</scope>
    <source>
        <strain evidence="1">MNA-CCFEE 5425</strain>
    </source>
</reference>
<organism evidence="1 2">
    <name type="scientific">Naganishia vaughanmartiniae</name>
    <dbReference type="NCBI Taxonomy" id="1424756"/>
    <lineage>
        <taxon>Eukaryota</taxon>
        <taxon>Fungi</taxon>
        <taxon>Dikarya</taxon>
        <taxon>Basidiomycota</taxon>
        <taxon>Agaricomycotina</taxon>
        <taxon>Tremellomycetes</taxon>
        <taxon>Filobasidiales</taxon>
        <taxon>Filobasidiaceae</taxon>
        <taxon>Naganishia</taxon>
    </lineage>
</organism>
<comment type="caution">
    <text evidence="1">The sequence shown here is derived from an EMBL/GenBank/DDBJ whole genome shotgun (WGS) entry which is preliminary data.</text>
</comment>
<sequence>MSAALSLPTSRAGGIPLALAVAAGKSGAAAAAAAAGAAGRRIALDDAEQSERKLQKLVLPPIAPLLPAGVVGSAAGVEGEEMTVGDLDAVSDDEDDEGGLLAPGKGGDAEGGKMQVDDAVDDDRGGEGEEEDPLDAFMKENVKQVQTIDKEDLAQQGDAKNPKKSTTSRENLADVDDQNVPSDDGEDGENGNGNGPMTAEDILALAAKKAKKKDLPAAAHSKIAYEPFEKRFYHPSTETREMDEEEVELMRIEMDGIKIRGVGCPKPVRNWGAFGLPAGW</sequence>
<dbReference type="Proteomes" id="UP001243375">
    <property type="component" value="Unassembled WGS sequence"/>
</dbReference>
<evidence type="ECO:0000313" key="1">
    <source>
        <dbReference type="EMBL" id="KAJ9123420.1"/>
    </source>
</evidence>
<keyword evidence="2" id="KW-1185">Reference proteome</keyword>
<protein>
    <submittedName>
        <fullName evidence="1">Uncharacterized protein</fullName>
    </submittedName>
</protein>
<proteinExistence type="predicted"/>